<proteinExistence type="predicted"/>
<accession>A0A3P8WL46</accession>
<organism evidence="1 2">
    <name type="scientific">Cynoglossus semilaevis</name>
    <name type="common">Tongue sole</name>
    <dbReference type="NCBI Taxonomy" id="244447"/>
    <lineage>
        <taxon>Eukaryota</taxon>
        <taxon>Metazoa</taxon>
        <taxon>Chordata</taxon>
        <taxon>Craniata</taxon>
        <taxon>Vertebrata</taxon>
        <taxon>Euteleostomi</taxon>
        <taxon>Actinopterygii</taxon>
        <taxon>Neopterygii</taxon>
        <taxon>Teleostei</taxon>
        <taxon>Neoteleostei</taxon>
        <taxon>Acanthomorphata</taxon>
        <taxon>Carangaria</taxon>
        <taxon>Pleuronectiformes</taxon>
        <taxon>Pleuronectoidei</taxon>
        <taxon>Cynoglossidae</taxon>
        <taxon>Cynoglossinae</taxon>
        <taxon>Cynoglossus</taxon>
    </lineage>
</organism>
<sequence>MSVWWNIIQLFTTTYEPMAAGECRGEGDDRDPHPEVKEKKIVVDELSNLKKSRKVYIQQRNSNVFFLADRGQTLSHCKSEHLNSYESLSQLHWV</sequence>
<reference evidence="1" key="3">
    <citation type="submission" date="2025-09" db="UniProtKB">
        <authorList>
            <consortium name="Ensembl"/>
        </authorList>
    </citation>
    <scope>IDENTIFICATION</scope>
</reference>
<evidence type="ECO:0000313" key="1">
    <source>
        <dbReference type="Ensembl" id="ENSCSEP00000026241.1"/>
    </source>
</evidence>
<dbReference type="GeneTree" id="ENSGT01020000230587"/>
<name>A0A3P8WL46_CYNSE</name>
<dbReference type="AlphaFoldDB" id="A0A3P8WL46"/>
<reference evidence="1" key="2">
    <citation type="submission" date="2025-08" db="UniProtKB">
        <authorList>
            <consortium name="Ensembl"/>
        </authorList>
    </citation>
    <scope>IDENTIFICATION</scope>
</reference>
<dbReference type="Ensembl" id="ENSCSET00000026582.1">
    <property type="protein sequence ID" value="ENSCSEP00000026241.1"/>
    <property type="gene ID" value="ENSCSEG00000016759.1"/>
</dbReference>
<dbReference type="STRING" id="244447.ENSCSEP00000026241"/>
<reference evidence="1 2" key="1">
    <citation type="journal article" date="2014" name="Nat. Genet.">
        <title>Whole-genome sequence of a flatfish provides insights into ZW sex chromosome evolution and adaptation to a benthic lifestyle.</title>
        <authorList>
            <person name="Chen S."/>
            <person name="Zhang G."/>
            <person name="Shao C."/>
            <person name="Huang Q."/>
            <person name="Liu G."/>
            <person name="Zhang P."/>
            <person name="Song W."/>
            <person name="An N."/>
            <person name="Chalopin D."/>
            <person name="Volff J.N."/>
            <person name="Hong Y."/>
            <person name="Li Q."/>
            <person name="Sha Z."/>
            <person name="Zhou H."/>
            <person name="Xie M."/>
            <person name="Yu Q."/>
            <person name="Liu Y."/>
            <person name="Xiang H."/>
            <person name="Wang N."/>
            <person name="Wu K."/>
            <person name="Yang C."/>
            <person name="Zhou Q."/>
            <person name="Liao X."/>
            <person name="Yang L."/>
            <person name="Hu Q."/>
            <person name="Zhang J."/>
            <person name="Meng L."/>
            <person name="Jin L."/>
            <person name="Tian Y."/>
            <person name="Lian J."/>
            <person name="Yang J."/>
            <person name="Miao G."/>
            <person name="Liu S."/>
            <person name="Liang Z."/>
            <person name="Yan F."/>
            <person name="Li Y."/>
            <person name="Sun B."/>
            <person name="Zhang H."/>
            <person name="Zhang J."/>
            <person name="Zhu Y."/>
            <person name="Du M."/>
            <person name="Zhao Y."/>
            <person name="Schartl M."/>
            <person name="Tang Q."/>
            <person name="Wang J."/>
        </authorList>
    </citation>
    <scope>NUCLEOTIDE SEQUENCE</scope>
</reference>
<dbReference type="Pfam" id="PF21975">
    <property type="entry name" value="ASNSD1-SEP"/>
    <property type="match status" value="1"/>
</dbReference>
<dbReference type="InterPro" id="IPR054148">
    <property type="entry name" value="ASNSD1-SEP"/>
</dbReference>
<dbReference type="InParanoid" id="A0A3P8WL46"/>
<protein>
    <submittedName>
        <fullName evidence="1">Uncharacterized protein</fullName>
    </submittedName>
</protein>
<keyword evidence="2" id="KW-1185">Reference proteome</keyword>
<dbReference type="Proteomes" id="UP000265120">
    <property type="component" value="Chromosome 16"/>
</dbReference>
<evidence type="ECO:0000313" key="2">
    <source>
        <dbReference type="Proteomes" id="UP000265120"/>
    </source>
</evidence>